<proteinExistence type="predicted"/>
<dbReference type="AlphaFoldDB" id="A0A837IQS3"/>
<dbReference type="SUPFAM" id="SSF90257">
    <property type="entry name" value="Myosin rod fragments"/>
    <property type="match status" value="1"/>
</dbReference>
<keyword evidence="1" id="KW-0175">Coiled coil</keyword>
<evidence type="ECO:0000313" key="4">
    <source>
        <dbReference type="Proteomes" id="UP000034462"/>
    </source>
</evidence>
<feature type="domain" description="Transglycosylase SLT" evidence="2">
    <location>
        <begin position="266"/>
        <end position="407"/>
    </location>
</feature>
<protein>
    <submittedName>
        <fullName evidence="3">Membrane protein metalloendopeptidase</fullName>
    </submittedName>
</protein>
<dbReference type="InterPro" id="IPR023346">
    <property type="entry name" value="Lysozyme-like_dom_sf"/>
</dbReference>
<accession>A0A837IQS3</accession>
<feature type="coiled-coil region" evidence="1">
    <location>
        <begin position="33"/>
        <end position="130"/>
    </location>
</feature>
<dbReference type="PANTHER" id="PTHR30163:SF8">
    <property type="entry name" value="LYTIC MUREIN TRANSGLYCOSYLASE"/>
    <property type="match status" value="1"/>
</dbReference>
<dbReference type="SUPFAM" id="SSF53955">
    <property type="entry name" value="Lysozyme-like"/>
    <property type="match status" value="1"/>
</dbReference>
<reference evidence="3 4" key="1">
    <citation type="journal article" date="2015" name="Nature">
        <title>rRNA introns, odd ribosomes, and small enigmatic genomes across a large radiation of phyla.</title>
        <authorList>
            <person name="Brown C.T."/>
            <person name="Hug L.A."/>
            <person name="Thomas B.C."/>
            <person name="Sharon I."/>
            <person name="Castelle C.J."/>
            <person name="Singh A."/>
            <person name="Wilkins M.J."/>
            <person name="Williams K.H."/>
            <person name="Banfield J.F."/>
        </authorList>
    </citation>
    <scope>NUCLEOTIDE SEQUENCE [LARGE SCALE GENOMIC DNA]</scope>
</reference>
<dbReference type="Gene3D" id="6.10.250.3150">
    <property type="match status" value="1"/>
</dbReference>
<sequence>MIHIRTIIFSAAVVLAAFGLSFFLSGNFGATAQSSAEQERAQLEAQLKELEAQITAIENDITKTQQEKDTLTNRISILRNQIRRLDLQIEQSNILIGDLRLQIGDTSASIERISAEIEQTKDQMAEVLRHVYQENQKSQVEILLTSATLSDFFTNMAALASLNVRLDELLSNMVELQDSLNKQHMALESEKEAEESFVKIQFLQKQESQGLQAQTQQLLQQTQGKEAEYQRLLADTQRQAQEIRSRIFELIGVPEAPTFGEAVEIAKWAGAQAGVRPALLLAILTQESNLGKNVGQCYIADTASGASVGIRSGTRFTNGMHRTRDLPPFLAITQELGRDPLATPVSCPIPGVGGYGGAMGPAQFIPSTWMLYKGRLDGIVGKTADPWNIRDAFLASALYLSDSGATTQSYNAEWCAAQRYFSGRCSTTYRFYGDSVMNLAARYEQDIKTLEAVR</sequence>
<dbReference type="Pfam" id="PF13406">
    <property type="entry name" value="SLT_2"/>
    <property type="match status" value="1"/>
</dbReference>
<name>A0A837IQS3_9BACT</name>
<dbReference type="Proteomes" id="UP000034462">
    <property type="component" value="Unassembled WGS sequence"/>
</dbReference>
<dbReference type="GO" id="GO:0008933">
    <property type="term" value="F:peptidoglycan lytic transglycosylase activity"/>
    <property type="evidence" value="ECO:0007669"/>
    <property type="project" value="TreeGrafter"/>
</dbReference>
<dbReference type="Gene3D" id="1.10.8.350">
    <property type="entry name" value="Bacterial muramidase"/>
    <property type="match status" value="1"/>
</dbReference>
<feature type="coiled-coil region" evidence="1">
    <location>
        <begin position="219"/>
        <end position="246"/>
    </location>
</feature>
<dbReference type="PANTHER" id="PTHR30163">
    <property type="entry name" value="MEMBRANE-BOUND LYTIC MUREIN TRANSGLYCOSYLASE B"/>
    <property type="match status" value="1"/>
</dbReference>
<dbReference type="EMBL" id="LCPH01000003">
    <property type="protein sequence ID" value="KKU93190.1"/>
    <property type="molecule type" value="Genomic_DNA"/>
</dbReference>
<dbReference type="GO" id="GO:0009253">
    <property type="term" value="P:peptidoglycan catabolic process"/>
    <property type="evidence" value="ECO:0007669"/>
    <property type="project" value="TreeGrafter"/>
</dbReference>
<dbReference type="InterPro" id="IPR043426">
    <property type="entry name" value="MltB-like"/>
</dbReference>
<evidence type="ECO:0000313" key="3">
    <source>
        <dbReference type="EMBL" id="KKU93190.1"/>
    </source>
</evidence>
<dbReference type="InterPro" id="IPR031304">
    <property type="entry name" value="SLT_2"/>
</dbReference>
<organism evidence="3 4">
    <name type="scientific">Candidatus Yanofskybacteria bacterium GW2011_GWC1_48_11</name>
    <dbReference type="NCBI Taxonomy" id="1619027"/>
    <lineage>
        <taxon>Bacteria</taxon>
        <taxon>Candidatus Yanofskyibacteriota</taxon>
    </lineage>
</organism>
<gene>
    <name evidence="3" type="ORF">UY25_C0003G0061</name>
</gene>
<comment type="caution">
    <text evidence="3">The sequence shown here is derived from an EMBL/GenBank/DDBJ whole genome shotgun (WGS) entry which is preliminary data.</text>
</comment>
<evidence type="ECO:0000256" key="1">
    <source>
        <dbReference type="SAM" id="Coils"/>
    </source>
</evidence>
<evidence type="ECO:0000259" key="2">
    <source>
        <dbReference type="Pfam" id="PF13406"/>
    </source>
</evidence>